<keyword evidence="1" id="KW-0472">Membrane</keyword>
<sequence>MYPDPTQLQHHQPTTNMSTTIFITGATGYIGGSVLAALLENKSYKISALVRSEDKAKKLKDLGVEPLIGTLDSADLITTAAKEHDVTIEVADCDHLGEAQAIIAGLKQKLQETGKKGIYIQTSGTGILSDTANGQFVSDKIYSDADTASLTALPESQPHRHVDTVLVREAFSYTLAMITPPCIYGEGTGAFNRRSIQIPLVIRSAIERRKTPQVGDGKNVWSNVHIKDLVPVYTILLSKLLSDNPEVMKNTGEAGYWFAETGQHNWGEVSQFVAKKLHALGAVDDEKVYPKHTEQEVIDGFGFKEAMYFTGGNSRCVAEKTRKVLGWKPELDSEEEVWKYVEWECEKMFKEHQEKKQ</sequence>
<organism evidence="3 4">
    <name type="scientific">Saitoella complicata (strain BCRC 22490 / CBS 7301 / JCM 7358 / NBRC 10748 / NRRL Y-17804)</name>
    <dbReference type="NCBI Taxonomy" id="698492"/>
    <lineage>
        <taxon>Eukaryota</taxon>
        <taxon>Fungi</taxon>
        <taxon>Dikarya</taxon>
        <taxon>Ascomycota</taxon>
        <taxon>Taphrinomycotina</taxon>
        <taxon>Taphrinomycotina incertae sedis</taxon>
        <taxon>Saitoella</taxon>
    </lineage>
</organism>
<accession>A0A0E9NMG5</accession>
<feature type="transmembrane region" description="Helical" evidence="1">
    <location>
        <begin position="20"/>
        <end position="39"/>
    </location>
</feature>
<evidence type="ECO:0000313" key="3">
    <source>
        <dbReference type="EMBL" id="GAO50615.1"/>
    </source>
</evidence>
<dbReference type="PANTHER" id="PTHR48079">
    <property type="entry name" value="PROTEIN YEEZ"/>
    <property type="match status" value="1"/>
</dbReference>
<name>A0A0E9NMG5_SAICN</name>
<comment type="caution">
    <text evidence="3">The sequence shown here is derived from an EMBL/GenBank/DDBJ whole genome shotgun (WGS) entry which is preliminary data.</text>
</comment>
<dbReference type="InterPro" id="IPR008030">
    <property type="entry name" value="NmrA-like"/>
</dbReference>
<dbReference type="STRING" id="698492.A0A0E9NMG5"/>
<feature type="domain" description="NmrA-like" evidence="2">
    <location>
        <begin position="18"/>
        <end position="92"/>
    </location>
</feature>
<dbReference type="InterPro" id="IPR036291">
    <property type="entry name" value="NAD(P)-bd_dom_sf"/>
</dbReference>
<dbReference type="SUPFAM" id="SSF51735">
    <property type="entry name" value="NAD(P)-binding Rossmann-fold domains"/>
    <property type="match status" value="1"/>
</dbReference>
<dbReference type="Pfam" id="PF05368">
    <property type="entry name" value="NmrA"/>
    <property type="match status" value="1"/>
</dbReference>
<dbReference type="Proteomes" id="UP000033140">
    <property type="component" value="Unassembled WGS sequence"/>
</dbReference>
<protein>
    <recommendedName>
        <fullName evidence="2">NmrA-like domain-containing protein</fullName>
    </recommendedName>
</protein>
<dbReference type="InterPro" id="IPR051783">
    <property type="entry name" value="NAD(P)-dependent_oxidoreduct"/>
</dbReference>
<dbReference type="GO" id="GO:0005737">
    <property type="term" value="C:cytoplasm"/>
    <property type="evidence" value="ECO:0007669"/>
    <property type="project" value="TreeGrafter"/>
</dbReference>
<evidence type="ECO:0000313" key="4">
    <source>
        <dbReference type="Proteomes" id="UP000033140"/>
    </source>
</evidence>
<dbReference type="AlphaFoldDB" id="A0A0E9NMG5"/>
<keyword evidence="4" id="KW-1185">Reference proteome</keyword>
<keyword evidence="1" id="KW-1133">Transmembrane helix</keyword>
<keyword evidence="1" id="KW-0812">Transmembrane</keyword>
<evidence type="ECO:0000259" key="2">
    <source>
        <dbReference type="Pfam" id="PF05368"/>
    </source>
</evidence>
<dbReference type="GO" id="GO:0004029">
    <property type="term" value="F:aldehyde dehydrogenase (NAD+) activity"/>
    <property type="evidence" value="ECO:0007669"/>
    <property type="project" value="TreeGrafter"/>
</dbReference>
<gene>
    <name evidence="3" type="ORF">G7K_4739-t1</name>
</gene>
<dbReference type="OMA" id="NKHGLQR"/>
<dbReference type="PANTHER" id="PTHR48079:SF6">
    <property type="entry name" value="NAD(P)-BINDING DOMAIN-CONTAINING PROTEIN-RELATED"/>
    <property type="match status" value="1"/>
</dbReference>
<evidence type="ECO:0000256" key="1">
    <source>
        <dbReference type="SAM" id="Phobius"/>
    </source>
</evidence>
<reference evidence="3 4" key="3">
    <citation type="journal article" date="2015" name="Genome Announc.">
        <title>Draft Genome Sequence of the Archiascomycetous Yeast Saitoella complicata.</title>
        <authorList>
            <person name="Yamauchi K."/>
            <person name="Kondo S."/>
            <person name="Hamamoto M."/>
            <person name="Takahashi Y."/>
            <person name="Ogura Y."/>
            <person name="Hayashi T."/>
            <person name="Nishida H."/>
        </authorList>
    </citation>
    <scope>NUCLEOTIDE SEQUENCE [LARGE SCALE GENOMIC DNA]</scope>
    <source>
        <strain evidence="3 4">NRRL Y-17804</strain>
    </source>
</reference>
<dbReference type="Gene3D" id="3.40.50.720">
    <property type="entry name" value="NAD(P)-binding Rossmann-like Domain"/>
    <property type="match status" value="1"/>
</dbReference>
<reference evidence="3 4" key="2">
    <citation type="journal article" date="2014" name="J. Gen. Appl. Microbiol.">
        <title>The early diverging ascomycetous budding yeast Saitoella complicata has three histone deacetylases belonging to the Clr6, Hos2, and Rpd3 lineages.</title>
        <authorList>
            <person name="Nishida H."/>
            <person name="Matsumoto T."/>
            <person name="Kondo S."/>
            <person name="Hamamoto M."/>
            <person name="Yoshikawa H."/>
        </authorList>
    </citation>
    <scope>NUCLEOTIDE SEQUENCE [LARGE SCALE GENOMIC DNA]</scope>
    <source>
        <strain evidence="3 4">NRRL Y-17804</strain>
    </source>
</reference>
<proteinExistence type="predicted"/>
<reference evidence="3 4" key="1">
    <citation type="journal article" date="2011" name="J. Gen. Appl. Microbiol.">
        <title>Draft genome sequencing of the enigmatic yeast Saitoella complicata.</title>
        <authorList>
            <person name="Nishida H."/>
            <person name="Hamamoto M."/>
            <person name="Sugiyama J."/>
        </authorList>
    </citation>
    <scope>NUCLEOTIDE SEQUENCE [LARGE SCALE GENOMIC DNA]</scope>
    <source>
        <strain evidence="3 4">NRRL Y-17804</strain>
    </source>
</reference>
<dbReference type="EMBL" id="BACD03000035">
    <property type="protein sequence ID" value="GAO50615.1"/>
    <property type="molecule type" value="Genomic_DNA"/>
</dbReference>